<dbReference type="GeneID" id="68293217"/>
<name>A0A9P3FJ86_9PEZI</name>
<organism evidence="1 2">
    <name type="scientific">Cercospora kikuchii</name>
    <dbReference type="NCBI Taxonomy" id="84275"/>
    <lineage>
        <taxon>Eukaryota</taxon>
        <taxon>Fungi</taxon>
        <taxon>Dikarya</taxon>
        <taxon>Ascomycota</taxon>
        <taxon>Pezizomycotina</taxon>
        <taxon>Dothideomycetes</taxon>
        <taxon>Dothideomycetidae</taxon>
        <taxon>Mycosphaerellales</taxon>
        <taxon>Mycosphaerellaceae</taxon>
        <taxon>Cercospora</taxon>
    </lineage>
</organism>
<keyword evidence="2" id="KW-1185">Reference proteome</keyword>
<dbReference type="Proteomes" id="UP000825890">
    <property type="component" value="Unassembled WGS sequence"/>
</dbReference>
<reference evidence="1 2" key="1">
    <citation type="submission" date="2021-01" db="EMBL/GenBank/DDBJ databases">
        <title>Cercospora kikuchii MAFF 305040 whole genome shotgun sequence.</title>
        <authorList>
            <person name="Kashiwa T."/>
            <person name="Suzuki T."/>
        </authorList>
    </citation>
    <scope>NUCLEOTIDE SEQUENCE [LARGE SCALE GENOMIC DNA]</scope>
    <source>
        <strain evidence="1 2">MAFF 305040</strain>
    </source>
</reference>
<dbReference type="EMBL" id="BOLY01000004">
    <property type="protein sequence ID" value="GIZ44445.1"/>
    <property type="molecule type" value="Genomic_DNA"/>
</dbReference>
<proteinExistence type="predicted"/>
<dbReference type="RefSeq" id="XP_044658932.1">
    <property type="nucleotide sequence ID" value="XM_044802997.1"/>
</dbReference>
<gene>
    <name evidence="1" type="ORF">CKM354_000764200</name>
</gene>
<accession>A0A9P3FJ86</accession>
<evidence type="ECO:0000313" key="1">
    <source>
        <dbReference type="EMBL" id="GIZ44445.1"/>
    </source>
</evidence>
<protein>
    <submittedName>
        <fullName evidence="1">Uncharacterized protein</fullName>
    </submittedName>
</protein>
<sequence length="85" mass="9433">MLRLEIDSGASSNVRTGPTASHLRTLFKTTRHCGRRQATGFVTYVFPFPVDDIDPQVLGDGSAPHRGDANPRGLGRFYFDLGRFH</sequence>
<dbReference type="AlphaFoldDB" id="A0A9P3FJ86"/>
<evidence type="ECO:0000313" key="2">
    <source>
        <dbReference type="Proteomes" id="UP000825890"/>
    </source>
</evidence>
<comment type="caution">
    <text evidence="1">The sequence shown here is derived from an EMBL/GenBank/DDBJ whole genome shotgun (WGS) entry which is preliminary data.</text>
</comment>